<protein>
    <submittedName>
        <fullName evidence="1">Uncharacterized protein</fullName>
    </submittedName>
</protein>
<name>A0A9D4PK84_RHISA</name>
<sequence length="153" mass="16749">MISLDRFFRFRYITSMLLLRRQTPPHIAPQPLSSLISRLDLSVSRNVAAQVPEESKGACIAECVNVVSRFGFQSSRTKGSGALVDFLAASGLAAVVSDKEGFFVVMEESAFLEKGAAAVHKIFHKVRDEPTKVRARAVELLKKLSLDKLAASV</sequence>
<organism evidence="1 2">
    <name type="scientific">Rhipicephalus sanguineus</name>
    <name type="common">Brown dog tick</name>
    <name type="synonym">Ixodes sanguineus</name>
    <dbReference type="NCBI Taxonomy" id="34632"/>
    <lineage>
        <taxon>Eukaryota</taxon>
        <taxon>Metazoa</taxon>
        <taxon>Ecdysozoa</taxon>
        <taxon>Arthropoda</taxon>
        <taxon>Chelicerata</taxon>
        <taxon>Arachnida</taxon>
        <taxon>Acari</taxon>
        <taxon>Parasitiformes</taxon>
        <taxon>Ixodida</taxon>
        <taxon>Ixodoidea</taxon>
        <taxon>Ixodidae</taxon>
        <taxon>Rhipicephalinae</taxon>
        <taxon>Rhipicephalus</taxon>
        <taxon>Rhipicephalus</taxon>
    </lineage>
</organism>
<proteinExistence type="predicted"/>
<dbReference type="AlphaFoldDB" id="A0A9D4PK84"/>
<dbReference type="Proteomes" id="UP000821837">
    <property type="component" value="Chromosome 6"/>
</dbReference>
<evidence type="ECO:0000313" key="1">
    <source>
        <dbReference type="EMBL" id="KAH7946548.1"/>
    </source>
</evidence>
<dbReference type="EMBL" id="JABSTV010001252">
    <property type="protein sequence ID" value="KAH7946548.1"/>
    <property type="molecule type" value="Genomic_DNA"/>
</dbReference>
<reference evidence="1" key="2">
    <citation type="submission" date="2021-09" db="EMBL/GenBank/DDBJ databases">
        <authorList>
            <person name="Jia N."/>
            <person name="Wang J."/>
            <person name="Shi W."/>
            <person name="Du L."/>
            <person name="Sun Y."/>
            <person name="Zhan W."/>
            <person name="Jiang J."/>
            <person name="Wang Q."/>
            <person name="Zhang B."/>
            <person name="Ji P."/>
            <person name="Sakyi L.B."/>
            <person name="Cui X."/>
            <person name="Yuan T."/>
            <person name="Jiang B."/>
            <person name="Yang W."/>
            <person name="Lam T.T.-Y."/>
            <person name="Chang Q."/>
            <person name="Ding S."/>
            <person name="Wang X."/>
            <person name="Zhu J."/>
            <person name="Ruan X."/>
            <person name="Zhao L."/>
            <person name="Wei J."/>
            <person name="Que T."/>
            <person name="Du C."/>
            <person name="Cheng J."/>
            <person name="Dai P."/>
            <person name="Han X."/>
            <person name="Huang E."/>
            <person name="Gao Y."/>
            <person name="Liu J."/>
            <person name="Shao H."/>
            <person name="Ye R."/>
            <person name="Li L."/>
            <person name="Wei W."/>
            <person name="Wang X."/>
            <person name="Wang C."/>
            <person name="Huo Q."/>
            <person name="Li W."/>
            <person name="Guo W."/>
            <person name="Chen H."/>
            <person name="Chen S."/>
            <person name="Zhou L."/>
            <person name="Zhou L."/>
            <person name="Ni X."/>
            <person name="Tian J."/>
            <person name="Zhou Y."/>
            <person name="Sheng Y."/>
            <person name="Liu T."/>
            <person name="Pan Y."/>
            <person name="Xia L."/>
            <person name="Li J."/>
            <person name="Zhao F."/>
            <person name="Cao W."/>
        </authorList>
    </citation>
    <scope>NUCLEOTIDE SEQUENCE</scope>
    <source>
        <strain evidence="1">Rsan-2018</strain>
        <tissue evidence="1">Larvae</tissue>
    </source>
</reference>
<reference evidence="1" key="1">
    <citation type="journal article" date="2020" name="Cell">
        <title>Large-Scale Comparative Analyses of Tick Genomes Elucidate Their Genetic Diversity and Vector Capacities.</title>
        <authorList>
            <consortium name="Tick Genome and Microbiome Consortium (TIGMIC)"/>
            <person name="Jia N."/>
            <person name="Wang J."/>
            <person name="Shi W."/>
            <person name="Du L."/>
            <person name="Sun Y."/>
            <person name="Zhan W."/>
            <person name="Jiang J.F."/>
            <person name="Wang Q."/>
            <person name="Zhang B."/>
            <person name="Ji P."/>
            <person name="Bell-Sakyi L."/>
            <person name="Cui X.M."/>
            <person name="Yuan T.T."/>
            <person name="Jiang B.G."/>
            <person name="Yang W.F."/>
            <person name="Lam T.T."/>
            <person name="Chang Q.C."/>
            <person name="Ding S.J."/>
            <person name="Wang X.J."/>
            <person name="Zhu J.G."/>
            <person name="Ruan X.D."/>
            <person name="Zhao L."/>
            <person name="Wei J.T."/>
            <person name="Ye R.Z."/>
            <person name="Que T.C."/>
            <person name="Du C.H."/>
            <person name="Zhou Y.H."/>
            <person name="Cheng J.X."/>
            <person name="Dai P.F."/>
            <person name="Guo W.B."/>
            <person name="Han X.H."/>
            <person name="Huang E.J."/>
            <person name="Li L.F."/>
            <person name="Wei W."/>
            <person name="Gao Y.C."/>
            <person name="Liu J.Z."/>
            <person name="Shao H.Z."/>
            <person name="Wang X."/>
            <person name="Wang C.C."/>
            <person name="Yang T.C."/>
            <person name="Huo Q.B."/>
            <person name="Li W."/>
            <person name="Chen H.Y."/>
            <person name="Chen S.E."/>
            <person name="Zhou L.G."/>
            <person name="Ni X.B."/>
            <person name="Tian J.H."/>
            <person name="Sheng Y."/>
            <person name="Liu T."/>
            <person name="Pan Y.S."/>
            <person name="Xia L.Y."/>
            <person name="Li J."/>
            <person name="Zhao F."/>
            <person name="Cao W.C."/>
        </authorList>
    </citation>
    <scope>NUCLEOTIDE SEQUENCE</scope>
    <source>
        <strain evidence="1">Rsan-2018</strain>
    </source>
</reference>
<comment type="caution">
    <text evidence="1">The sequence shown here is derived from an EMBL/GenBank/DDBJ whole genome shotgun (WGS) entry which is preliminary data.</text>
</comment>
<evidence type="ECO:0000313" key="2">
    <source>
        <dbReference type="Proteomes" id="UP000821837"/>
    </source>
</evidence>
<gene>
    <name evidence="1" type="ORF">HPB52_000941</name>
</gene>
<accession>A0A9D4PK84</accession>
<keyword evidence="2" id="KW-1185">Reference proteome</keyword>